<evidence type="ECO:0000256" key="2">
    <source>
        <dbReference type="ARBA" id="ARBA00023054"/>
    </source>
</evidence>
<dbReference type="SUPFAM" id="SSF50985">
    <property type="entry name" value="RCC1/BLIP-II"/>
    <property type="match status" value="2"/>
</dbReference>
<reference evidence="10" key="1">
    <citation type="journal article" date="2006" name="PLoS Biol.">
        <title>Macronuclear genome sequence of the ciliate Tetrahymena thermophila, a model eukaryote.</title>
        <authorList>
            <person name="Eisen J.A."/>
            <person name="Coyne R.S."/>
            <person name="Wu M."/>
            <person name="Wu D."/>
            <person name="Thiagarajan M."/>
            <person name="Wortman J.R."/>
            <person name="Badger J.H."/>
            <person name="Ren Q."/>
            <person name="Amedeo P."/>
            <person name="Jones K.M."/>
            <person name="Tallon L.J."/>
            <person name="Delcher A.L."/>
            <person name="Salzberg S.L."/>
            <person name="Silva J.C."/>
            <person name="Haas B.J."/>
            <person name="Majoros W.H."/>
            <person name="Farzad M."/>
            <person name="Carlton J.M."/>
            <person name="Smith R.K. Jr."/>
            <person name="Garg J."/>
            <person name="Pearlman R.E."/>
            <person name="Karrer K.M."/>
            <person name="Sun L."/>
            <person name="Manning G."/>
            <person name="Elde N.C."/>
            <person name="Turkewitz A.P."/>
            <person name="Asai D.J."/>
            <person name="Wilkes D.E."/>
            <person name="Wang Y."/>
            <person name="Cai H."/>
            <person name="Collins K."/>
            <person name="Stewart B.A."/>
            <person name="Lee S.R."/>
            <person name="Wilamowska K."/>
            <person name="Weinberg Z."/>
            <person name="Ruzzo W.L."/>
            <person name="Wloga D."/>
            <person name="Gaertig J."/>
            <person name="Frankel J."/>
            <person name="Tsao C.-C."/>
            <person name="Gorovsky M.A."/>
            <person name="Keeling P.J."/>
            <person name="Waller R.F."/>
            <person name="Patron N.J."/>
            <person name="Cherry J.M."/>
            <person name="Stover N.A."/>
            <person name="Krieger C.J."/>
            <person name="del Toro C."/>
            <person name="Ryder H.F."/>
            <person name="Williamson S.C."/>
            <person name="Barbeau R.A."/>
            <person name="Hamilton E.P."/>
            <person name="Orias E."/>
        </authorList>
    </citation>
    <scope>NUCLEOTIDE SEQUENCE [LARGE SCALE GENOMIC DNA]</scope>
    <source>
        <strain evidence="10">SB210</strain>
    </source>
</reference>
<feature type="compositionally biased region" description="Polar residues" evidence="7">
    <location>
        <begin position="463"/>
        <end position="479"/>
    </location>
</feature>
<evidence type="ECO:0000256" key="3">
    <source>
        <dbReference type="ARBA" id="ARBA00023175"/>
    </source>
</evidence>
<keyword evidence="2 6" id="KW-0175">Coiled coil</keyword>
<dbReference type="InterPro" id="IPR000408">
    <property type="entry name" value="Reg_chr_condens"/>
</dbReference>
<dbReference type="InterPro" id="IPR027417">
    <property type="entry name" value="P-loop_NTPase"/>
</dbReference>
<feature type="repeat" description="RCC1" evidence="4">
    <location>
        <begin position="1243"/>
        <end position="1294"/>
    </location>
</feature>
<protein>
    <submittedName>
        <fullName evidence="9">Kinesin motor catalytic domain protein</fullName>
    </submittedName>
</protein>
<dbReference type="Pfam" id="PF25390">
    <property type="entry name" value="WD40_RLD"/>
    <property type="match status" value="1"/>
</dbReference>
<dbReference type="PANTHER" id="PTHR47968">
    <property type="entry name" value="CENTROMERE PROTEIN E"/>
    <property type="match status" value="1"/>
</dbReference>
<feature type="repeat" description="RCC1" evidence="4">
    <location>
        <begin position="991"/>
        <end position="1042"/>
    </location>
</feature>
<dbReference type="PROSITE" id="PS50012">
    <property type="entry name" value="RCC1_3"/>
    <property type="match status" value="5"/>
</dbReference>
<sequence>MKPIRSSSQKSLANSVNSNRASECIQVCIRLRPLLRPQEDEEAWDINKKTQQIYSLIDQKSSLVTNNEITENMSLKDRKRLIEAGNNSIFFTFDNMEGPEVRTQTIYNKMGKHIINSVLEGYHGSILCYGQTTSGKTFTMLGQPENPGILPCSIRDMFNLIQKQANEEFNVWVSYMEIYNENINDLLAPQQQNLKIIEDSKWGTIVQGLKMQRVWNFEQAIVLMNYGEEHRKYRETSIHEHSSRSHTVFKIYLESFSKDLNSGYKKTRYSCLNLVDLAGSERLSEIDFNPNTLGETGYINKSLFILANCINKLAEGKKQHIPYRDSKLTRILTQALGGNSFTSIICCVSPAVCNFNQTLSTLRFATRAKIIQNKPIINEIGDDISDNQSVSFNEYKKLEENLGQQLKENQTLSQQNIQLKNEISLLQNKMADMSFELNELMNSITLERKKSEALEQDSKRQKITSGNDLLQQSNQEPASINHQDKLQNSLLKNINNEQTFLENAINLVIPMIKEALQLKTQDISHEMEYFYVESKKIAQLYQKELYTLQNKYSEGIKQIVKQICQEEKQFLPIKSFVETLSTLNSISQQNWENKDFQKKGSQAANEGLDKQVQRKQNASNQEEENDEVLQSGRILIQKIEEKQLFRNIQYSFMDIINQLELKESMNEQQIQIILFSLKNQYDQLQKQYDDEYEKYRNELEFFYRRKISVIKNQQISGYNSISLLQEITQDHESKLTILRHIYEQEKNHLEQAYIATIKQIEDCIHRNSYGSIPYNNQEVYKLSNGNLKEAGYFRNYDESQTENSLQYDSSYASSINQSGMSKAGDNSLHRKDINSQKFLQANKQQQALFKTPKFDQFIINQNNSTRSNEPNRIQNELESQITLQKPQYNGIIYIWGNGKDGRLGIEGEKPFKFPQIIPNIQACQVSLGYHHSACISNQGQILTWGRGNRGQLGHSSFENCLLPTPVNFFSKMSIVSVGCGWQHTLALSNDGRVFSWGFGEDGQLGLGDYQSQNSPQFINSLEGYFVTQINAGHSHSSVITSEGIFMMFGCNIDHRLMNKTNQNQFLPCITELEFLRQEYGSDYNAVKASLGVNHSAVITKNGNLYTSGLGNEGQLGSFISEDTPNSLMIQKNSNEMSEYSKFEEEQQENQDQFDRICYFNKVNFFNKKNKAIQVSCGDSFTLVINEQSQVYSFGKGSYYRLGHLDIQTNQNVYEPKLIESLKNFKITSVSTGCRHAVAITNDGKVYTWGFNFYDQLGLGDSEKDYQQPTKVTKLSGLNVKQSSCGYFHTSVLVV</sequence>
<feature type="repeat" description="RCC1" evidence="4">
    <location>
        <begin position="1188"/>
        <end position="1242"/>
    </location>
</feature>
<dbReference type="STRING" id="312017.Q22T76"/>
<dbReference type="GO" id="GO:0003777">
    <property type="term" value="F:microtubule motor activity"/>
    <property type="evidence" value="ECO:0007669"/>
    <property type="project" value="InterPro"/>
</dbReference>
<evidence type="ECO:0000256" key="4">
    <source>
        <dbReference type="PROSITE-ProRule" id="PRU00235"/>
    </source>
</evidence>
<dbReference type="RefSeq" id="XP_001008807.2">
    <property type="nucleotide sequence ID" value="XM_001008807.2"/>
</dbReference>
<dbReference type="KEGG" id="tet:TTHERM_00185360"/>
<dbReference type="GeneID" id="7827342"/>
<dbReference type="InterPro" id="IPR009091">
    <property type="entry name" value="RCC1/BLIP-II"/>
</dbReference>
<evidence type="ECO:0000256" key="5">
    <source>
        <dbReference type="PROSITE-ProRule" id="PRU00283"/>
    </source>
</evidence>
<dbReference type="InterPro" id="IPR036961">
    <property type="entry name" value="Kinesin_motor_dom_sf"/>
</dbReference>
<dbReference type="Proteomes" id="UP000009168">
    <property type="component" value="Unassembled WGS sequence"/>
</dbReference>
<feature type="binding site" evidence="5">
    <location>
        <begin position="130"/>
        <end position="137"/>
    </location>
    <ligand>
        <name>ATP</name>
        <dbReference type="ChEBI" id="CHEBI:30616"/>
    </ligand>
</feature>
<proteinExistence type="inferred from homology"/>
<dbReference type="PRINTS" id="PR00380">
    <property type="entry name" value="KINESINHEAVY"/>
</dbReference>
<keyword evidence="10" id="KW-1185">Reference proteome</keyword>
<dbReference type="PANTHER" id="PTHR47968:SF75">
    <property type="entry name" value="CENTROMERE-ASSOCIATED PROTEIN E"/>
    <property type="match status" value="1"/>
</dbReference>
<dbReference type="Gene3D" id="3.40.850.10">
    <property type="entry name" value="Kinesin motor domain"/>
    <property type="match status" value="1"/>
</dbReference>
<dbReference type="Gene3D" id="2.130.10.30">
    <property type="entry name" value="Regulator of chromosome condensation 1/beta-lactamase-inhibitor protein II"/>
    <property type="match status" value="2"/>
</dbReference>
<dbReference type="InParanoid" id="Q22T76"/>
<gene>
    <name evidence="9" type="ORF">TTHERM_00185360</name>
</gene>
<accession>Q22T76</accession>
<dbReference type="PROSITE" id="PS00626">
    <property type="entry name" value="RCC1_2"/>
    <property type="match status" value="2"/>
</dbReference>
<dbReference type="InterPro" id="IPR001752">
    <property type="entry name" value="Kinesin_motor_dom"/>
</dbReference>
<dbReference type="InterPro" id="IPR058923">
    <property type="entry name" value="RCC1-like_dom"/>
</dbReference>
<dbReference type="Pfam" id="PF00225">
    <property type="entry name" value="Kinesin"/>
    <property type="match status" value="1"/>
</dbReference>
<evidence type="ECO:0000256" key="6">
    <source>
        <dbReference type="SAM" id="Coils"/>
    </source>
</evidence>
<evidence type="ECO:0000256" key="1">
    <source>
        <dbReference type="ARBA" id="ARBA00022737"/>
    </source>
</evidence>
<dbReference type="OrthoDB" id="293800at2759"/>
<keyword evidence="3 5" id="KW-0505">Motor protein</keyword>
<feature type="domain" description="Kinesin motor" evidence="8">
    <location>
        <begin position="24"/>
        <end position="371"/>
    </location>
</feature>
<keyword evidence="1" id="KW-0677">Repeat</keyword>
<keyword evidence="5" id="KW-0547">Nucleotide-binding</keyword>
<dbReference type="GO" id="GO:0005524">
    <property type="term" value="F:ATP binding"/>
    <property type="evidence" value="ECO:0007669"/>
    <property type="project" value="UniProtKB-UniRule"/>
</dbReference>
<dbReference type="eggNOG" id="KOG1426">
    <property type="taxonomic scope" value="Eukaryota"/>
</dbReference>
<dbReference type="GO" id="GO:0007018">
    <property type="term" value="P:microtubule-based movement"/>
    <property type="evidence" value="ECO:0007669"/>
    <property type="project" value="InterPro"/>
</dbReference>
<dbReference type="eggNOG" id="KOG0242">
    <property type="taxonomic scope" value="Eukaryota"/>
</dbReference>
<keyword evidence="5" id="KW-0067">ATP-binding</keyword>
<dbReference type="InterPro" id="IPR027640">
    <property type="entry name" value="Kinesin-like_fam"/>
</dbReference>
<organism evidence="9 10">
    <name type="scientific">Tetrahymena thermophila (strain SB210)</name>
    <dbReference type="NCBI Taxonomy" id="312017"/>
    <lineage>
        <taxon>Eukaryota</taxon>
        <taxon>Sar</taxon>
        <taxon>Alveolata</taxon>
        <taxon>Ciliophora</taxon>
        <taxon>Intramacronucleata</taxon>
        <taxon>Oligohymenophorea</taxon>
        <taxon>Hymenostomatida</taxon>
        <taxon>Tetrahymenina</taxon>
        <taxon>Tetrahymenidae</taxon>
        <taxon>Tetrahymena</taxon>
    </lineage>
</organism>
<feature type="region of interest" description="Disordered" evidence="7">
    <location>
        <begin position="451"/>
        <end position="479"/>
    </location>
</feature>
<dbReference type="PROSITE" id="PS50067">
    <property type="entry name" value="KINESIN_MOTOR_2"/>
    <property type="match status" value="1"/>
</dbReference>
<comment type="similarity">
    <text evidence="5">Belongs to the TRAFAC class myosin-kinesin ATPase superfamily. Kinesin family.</text>
</comment>
<evidence type="ECO:0000313" key="9">
    <source>
        <dbReference type="EMBL" id="EAR88562.2"/>
    </source>
</evidence>
<feature type="coiled-coil region" evidence="6">
    <location>
        <begin position="674"/>
        <end position="705"/>
    </location>
</feature>
<feature type="repeat" description="RCC1" evidence="4">
    <location>
        <begin position="890"/>
        <end position="938"/>
    </location>
</feature>
<feature type="compositionally biased region" description="Basic and acidic residues" evidence="7">
    <location>
        <begin position="451"/>
        <end position="460"/>
    </location>
</feature>
<name>Q22T76_TETTS</name>
<dbReference type="FunFam" id="3.40.850.10:FF:000170">
    <property type="entry name" value="Kinesin-like protein"/>
    <property type="match status" value="1"/>
</dbReference>
<dbReference type="EMBL" id="GG662840">
    <property type="protein sequence ID" value="EAR88562.2"/>
    <property type="molecule type" value="Genomic_DNA"/>
</dbReference>
<evidence type="ECO:0000313" key="10">
    <source>
        <dbReference type="Proteomes" id="UP000009168"/>
    </source>
</evidence>
<dbReference type="SUPFAM" id="SSF52540">
    <property type="entry name" value="P-loop containing nucleoside triphosphate hydrolases"/>
    <property type="match status" value="1"/>
</dbReference>
<dbReference type="HOGENOM" id="CLU_264572_0_0_1"/>
<dbReference type="GO" id="GO:0008017">
    <property type="term" value="F:microtubule binding"/>
    <property type="evidence" value="ECO:0007669"/>
    <property type="project" value="InterPro"/>
</dbReference>
<dbReference type="SMART" id="SM00129">
    <property type="entry name" value="KISc"/>
    <property type="match status" value="1"/>
</dbReference>
<evidence type="ECO:0000259" key="8">
    <source>
        <dbReference type="PROSITE" id="PS50067"/>
    </source>
</evidence>
<feature type="repeat" description="RCC1" evidence="4">
    <location>
        <begin position="939"/>
        <end position="990"/>
    </location>
</feature>
<evidence type="ECO:0000256" key="7">
    <source>
        <dbReference type="SAM" id="MobiDB-lite"/>
    </source>
</evidence>